<comment type="caution">
    <text evidence="7">The sequence shown here is derived from an EMBL/GenBank/DDBJ whole genome shotgun (WGS) entry which is preliminary data.</text>
</comment>
<feature type="transmembrane region" description="Helical" evidence="6">
    <location>
        <begin position="247"/>
        <end position="266"/>
    </location>
</feature>
<evidence type="ECO:0000256" key="6">
    <source>
        <dbReference type="SAM" id="Phobius"/>
    </source>
</evidence>
<feature type="transmembrane region" description="Helical" evidence="6">
    <location>
        <begin position="98"/>
        <end position="115"/>
    </location>
</feature>
<dbReference type="CDD" id="cd06580">
    <property type="entry name" value="TM_PBP1_transp_TpRbsC_like"/>
    <property type="match status" value="1"/>
</dbReference>
<evidence type="ECO:0000256" key="5">
    <source>
        <dbReference type="ARBA" id="ARBA00023136"/>
    </source>
</evidence>
<evidence type="ECO:0000256" key="1">
    <source>
        <dbReference type="ARBA" id="ARBA00004651"/>
    </source>
</evidence>
<evidence type="ECO:0000256" key="3">
    <source>
        <dbReference type="ARBA" id="ARBA00022692"/>
    </source>
</evidence>
<feature type="transmembrane region" description="Helical" evidence="6">
    <location>
        <begin position="144"/>
        <end position="165"/>
    </location>
</feature>
<dbReference type="InterPro" id="IPR001851">
    <property type="entry name" value="ABC_transp_permease"/>
</dbReference>
<feature type="transmembrane region" description="Helical" evidence="6">
    <location>
        <begin position="220"/>
        <end position="240"/>
    </location>
</feature>
<dbReference type="AlphaFoldDB" id="A0A9D9GVW5"/>
<dbReference type="EMBL" id="JADIMY010000017">
    <property type="protein sequence ID" value="MBO8427131.1"/>
    <property type="molecule type" value="Genomic_DNA"/>
</dbReference>
<keyword evidence="5 6" id="KW-0472">Membrane</keyword>
<keyword evidence="4 6" id="KW-1133">Transmembrane helix</keyword>
<dbReference type="Proteomes" id="UP000823613">
    <property type="component" value="Unassembled WGS sequence"/>
</dbReference>
<feature type="transmembrane region" description="Helical" evidence="6">
    <location>
        <begin position="6"/>
        <end position="25"/>
    </location>
</feature>
<evidence type="ECO:0000313" key="8">
    <source>
        <dbReference type="Proteomes" id="UP000823613"/>
    </source>
</evidence>
<dbReference type="GO" id="GO:0005886">
    <property type="term" value="C:plasma membrane"/>
    <property type="evidence" value="ECO:0007669"/>
    <property type="project" value="UniProtKB-SubCell"/>
</dbReference>
<name>A0A9D9GVW5_9BACL</name>
<dbReference type="PANTHER" id="PTHR43370">
    <property type="entry name" value="SUGAR ABC TRANSPORTER INTEGRAL MEMBRANE PROTEIN-RELATED"/>
    <property type="match status" value="1"/>
</dbReference>
<protein>
    <submittedName>
        <fullName evidence="7">ABC transporter permease</fullName>
    </submittedName>
</protein>
<evidence type="ECO:0000256" key="2">
    <source>
        <dbReference type="ARBA" id="ARBA00022475"/>
    </source>
</evidence>
<feature type="transmembrane region" description="Helical" evidence="6">
    <location>
        <begin position="286"/>
        <end position="302"/>
    </location>
</feature>
<dbReference type="Pfam" id="PF02653">
    <property type="entry name" value="BPD_transp_2"/>
    <property type="match status" value="1"/>
</dbReference>
<dbReference type="PANTHER" id="PTHR43370:SF1">
    <property type="entry name" value="GUANOSINE ABC TRANSPORTER PERMEASE PROTEIN NUPQ"/>
    <property type="match status" value="1"/>
</dbReference>
<feature type="transmembrane region" description="Helical" evidence="6">
    <location>
        <begin position="37"/>
        <end position="58"/>
    </location>
</feature>
<keyword evidence="2" id="KW-1003">Cell membrane</keyword>
<proteinExistence type="predicted"/>
<reference evidence="7" key="2">
    <citation type="journal article" date="2021" name="PeerJ">
        <title>Extensive microbial diversity within the chicken gut microbiome revealed by metagenomics and culture.</title>
        <authorList>
            <person name="Gilroy R."/>
            <person name="Ravi A."/>
            <person name="Getino M."/>
            <person name="Pursley I."/>
            <person name="Horton D.L."/>
            <person name="Alikhan N.F."/>
            <person name="Baker D."/>
            <person name="Gharbi K."/>
            <person name="Hall N."/>
            <person name="Watson M."/>
            <person name="Adriaenssens E.M."/>
            <person name="Foster-Nyarko E."/>
            <person name="Jarju S."/>
            <person name="Secka A."/>
            <person name="Antonio M."/>
            <person name="Oren A."/>
            <person name="Chaudhuri R.R."/>
            <person name="La Ragione R."/>
            <person name="Hildebrand F."/>
            <person name="Pallen M.J."/>
        </authorList>
    </citation>
    <scope>NUCLEOTIDE SEQUENCE</scope>
    <source>
        <strain evidence="7">11159</strain>
    </source>
</reference>
<dbReference type="GO" id="GO:0022857">
    <property type="term" value="F:transmembrane transporter activity"/>
    <property type="evidence" value="ECO:0007669"/>
    <property type="project" value="InterPro"/>
</dbReference>
<evidence type="ECO:0000313" key="7">
    <source>
        <dbReference type="EMBL" id="MBO8427131.1"/>
    </source>
</evidence>
<evidence type="ECO:0000256" key="4">
    <source>
        <dbReference type="ARBA" id="ARBA00022989"/>
    </source>
</evidence>
<comment type="subcellular location">
    <subcellularLocation>
        <location evidence="1">Cell membrane</location>
        <topology evidence="1">Multi-pass membrane protein</topology>
    </subcellularLocation>
</comment>
<feature type="transmembrane region" description="Helical" evidence="6">
    <location>
        <begin position="195"/>
        <end position="214"/>
    </location>
</feature>
<organism evidence="7 8">
    <name type="scientific">Candidatus Onthovivens merdipullorum</name>
    <dbReference type="NCBI Taxonomy" id="2840889"/>
    <lineage>
        <taxon>Bacteria</taxon>
        <taxon>Bacillati</taxon>
        <taxon>Bacillota</taxon>
        <taxon>Bacilli</taxon>
        <taxon>Bacillales</taxon>
        <taxon>Candidatus Onthovivens</taxon>
    </lineage>
</organism>
<sequence length="321" mass="34322">MGAQFLLLLTYILIFGVALMFVALGGMFSERSGVINIGLEGIMVVGGFVGLVTLNGLSSTTCPGWLIVIITILSSIVAGIVYSLLLAVVCIEFKADQTLIGTALNLIATAVSVIFTKRLSEGGATTISFANNLFVYKFTEGSSFSFNVFLFIGIIALAVSFVILYRFRFGLRLRACGENPAAADSVGINVKKYRYAGVLISGAFGGLGALAYILPTATNWNATSGVAGFGFLALAIMIFGQWKPLRIGIISLIFSLFLSLSYVYSGLFESIFGFTLTAENGVTPELFRMLPFIASLILLTFTSKKSRAPKAEGIPYDKSTR</sequence>
<keyword evidence="3 6" id="KW-0812">Transmembrane</keyword>
<reference evidence="7" key="1">
    <citation type="submission" date="2020-10" db="EMBL/GenBank/DDBJ databases">
        <authorList>
            <person name="Gilroy R."/>
        </authorList>
    </citation>
    <scope>NUCLEOTIDE SEQUENCE</scope>
    <source>
        <strain evidence="7">11159</strain>
    </source>
</reference>
<feature type="transmembrane region" description="Helical" evidence="6">
    <location>
        <begin position="64"/>
        <end position="91"/>
    </location>
</feature>
<gene>
    <name evidence="7" type="ORF">IAC58_01025</name>
</gene>
<accession>A0A9D9GVW5</accession>